<dbReference type="InterPro" id="IPR018639">
    <property type="entry name" value="DUF2062"/>
</dbReference>
<keyword evidence="2" id="KW-1133">Transmembrane helix</keyword>
<feature type="transmembrane region" description="Helical" evidence="2">
    <location>
        <begin position="250"/>
        <end position="271"/>
    </location>
</feature>
<dbReference type="Pfam" id="PF09835">
    <property type="entry name" value="DUF2062"/>
    <property type="match status" value="1"/>
</dbReference>
<dbReference type="AlphaFoldDB" id="A0A3L6ZYA1"/>
<keyword evidence="5" id="KW-1185">Reference proteome</keyword>
<evidence type="ECO:0000313" key="5">
    <source>
        <dbReference type="Proteomes" id="UP000270299"/>
    </source>
</evidence>
<proteinExistence type="predicted"/>
<feature type="transmembrane region" description="Helical" evidence="2">
    <location>
        <begin position="305"/>
        <end position="330"/>
    </location>
</feature>
<evidence type="ECO:0000313" key="4">
    <source>
        <dbReference type="EMBL" id="RLP73003.1"/>
    </source>
</evidence>
<dbReference type="OrthoDB" id="5121210at2"/>
<protein>
    <submittedName>
        <fullName evidence="4">DUF2062 domain-containing protein</fullName>
    </submittedName>
</protein>
<feature type="transmembrane region" description="Helical" evidence="2">
    <location>
        <begin position="146"/>
        <end position="179"/>
    </location>
</feature>
<feature type="compositionally biased region" description="Low complexity" evidence="1">
    <location>
        <begin position="65"/>
        <end position="120"/>
    </location>
</feature>
<evidence type="ECO:0000256" key="1">
    <source>
        <dbReference type="SAM" id="MobiDB-lite"/>
    </source>
</evidence>
<keyword evidence="2" id="KW-0812">Transmembrane</keyword>
<feature type="compositionally biased region" description="Pro residues" evidence="1">
    <location>
        <begin position="126"/>
        <end position="135"/>
    </location>
</feature>
<keyword evidence="2" id="KW-0472">Membrane</keyword>
<comment type="caution">
    <text evidence="4">The sequence shown here is derived from an EMBL/GenBank/DDBJ whole genome shotgun (WGS) entry which is preliminary data.</text>
</comment>
<organism evidence="4 5">
    <name type="scientific">Mycetocola manganoxydans</name>
    <dbReference type="NCBI Taxonomy" id="699879"/>
    <lineage>
        <taxon>Bacteria</taxon>
        <taxon>Bacillati</taxon>
        <taxon>Actinomycetota</taxon>
        <taxon>Actinomycetes</taxon>
        <taxon>Micrococcales</taxon>
        <taxon>Microbacteriaceae</taxon>
        <taxon>Mycetocola</taxon>
    </lineage>
</organism>
<feature type="compositionally biased region" description="Low complexity" evidence="1">
    <location>
        <begin position="13"/>
        <end position="30"/>
    </location>
</feature>
<dbReference type="RefSeq" id="WP_121671859.1">
    <property type="nucleotide sequence ID" value="NZ_BMXM01000003.1"/>
</dbReference>
<feature type="domain" description="DUF2062" evidence="3">
    <location>
        <begin position="142"/>
        <end position="244"/>
    </location>
</feature>
<gene>
    <name evidence="4" type="ORF">D9V29_03075</name>
</gene>
<feature type="transmembrane region" description="Helical" evidence="2">
    <location>
        <begin position="215"/>
        <end position="238"/>
    </location>
</feature>
<feature type="compositionally biased region" description="Basic and acidic residues" evidence="1">
    <location>
        <begin position="1"/>
        <end position="12"/>
    </location>
</feature>
<dbReference type="Proteomes" id="UP000270299">
    <property type="component" value="Unassembled WGS sequence"/>
</dbReference>
<evidence type="ECO:0000256" key="2">
    <source>
        <dbReference type="SAM" id="Phobius"/>
    </source>
</evidence>
<feature type="region of interest" description="Disordered" evidence="1">
    <location>
        <begin position="1"/>
        <end position="139"/>
    </location>
</feature>
<name>A0A3L6ZYA1_9MICO</name>
<feature type="compositionally biased region" description="Pro residues" evidence="1">
    <location>
        <begin position="33"/>
        <end position="64"/>
    </location>
</feature>
<dbReference type="EMBL" id="RCUV01000003">
    <property type="protein sequence ID" value="RLP73003.1"/>
    <property type="molecule type" value="Genomic_DNA"/>
</dbReference>
<reference evidence="4 5" key="1">
    <citation type="submission" date="2018-10" db="EMBL/GenBank/DDBJ databases">
        <authorList>
            <person name="Li J."/>
        </authorList>
    </citation>
    <scope>NUCLEOTIDE SEQUENCE [LARGE SCALE GENOMIC DNA]</scope>
    <source>
        <strain evidence="4 5">CCTCC AB209002</strain>
    </source>
</reference>
<sequence length="353" mass="36884">MSEHESNDRDDAAPSSPDSGKESAPAQTGGQPAGPPPGSPLAPPPGSPPPPPPHSPAAPAPGPIQQPGYPQQQAYPQQGSPQQPGWQQGYQQPGYPQQQQGYPPQPGYPAAYPQAQQQPYLANVPGGPPVPPRPPLGARQKRGAMLAGAVSFTLMSIGFALAVIPLIVAAFGAFFGALFSSVARNNPDDFSLNGEVGQDVTDQFIADAWSMALPWLIGSFILGVILWILGYLSSIWILRGRQVNRPVAVTWSGLGVAVAASWLASALSAPFSGLFGMFPSGFDTDQDFSGPDSIPGLENVDFTPLIGLGVLFVLLGLLVNAAIGLLSWWWMAHAFRERPAGAVDSSTAPTTIA</sequence>
<accession>A0A3L6ZYA1</accession>
<evidence type="ECO:0000259" key="3">
    <source>
        <dbReference type="Pfam" id="PF09835"/>
    </source>
</evidence>